<keyword evidence="9 11" id="KW-0030">Aminoacyl-tRNA synthetase</keyword>
<dbReference type="EMBL" id="FNSD01000001">
    <property type="protein sequence ID" value="SEB67895.1"/>
    <property type="molecule type" value="Genomic_DNA"/>
</dbReference>
<dbReference type="RefSeq" id="WP_074653105.1">
    <property type="nucleotide sequence ID" value="NZ_FNSD01000001.1"/>
</dbReference>
<evidence type="ECO:0000256" key="3">
    <source>
        <dbReference type="ARBA" id="ARBA00022598"/>
    </source>
</evidence>
<dbReference type="PANTHER" id="PTHR10947:SF0">
    <property type="entry name" value="PHENYLALANINE--TRNA LIGASE BETA SUBUNIT"/>
    <property type="match status" value="1"/>
</dbReference>
<dbReference type="InterPro" id="IPR020825">
    <property type="entry name" value="Phe-tRNA_synthase-like_B3/B4"/>
</dbReference>
<comment type="subcellular location">
    <subcellularLocation>
        <location evidence="11">Cytoplasm</location>
    </subcellularLocation>
</comment>
<dbReference type="SUPFAM" id="SSF46955">
    <property type="entry name" value="Putative DNA-binding domain"/>
    <property type="match status" value="2"/>
</dbReference>
<dbReference type="PROSITE" id="PS51447">
    <property type="entry name" value="FDX_ACB"/>
    <property type="match status" value="1"/>
</dbReference>
<evidence type="ECO:0000313" key="14">
    <source>
        <dbReference type="EMBL" id="SEB67895.1"/>
    </source>
</evidence>
<feature type="domain" description="FDX-ACB" evidence="12">
    <location>
        <begin position="624"/>
        <end position="719"/>
    </location>
</feature>
<dbReference type="Gene3D" id="3.30.930.10">
    <property type="entry name" value="Bira Bifunctional Protein, Domain 2"/>
    <property type="match status" value="1"/>
</dbReference>
<dbReference type="InterPro" id="IPR005146">
    <property type="entry name" value="B3/B4_tRNA-bd"/>
</dbReference>
<dbReference type="SMART" id="SM00896">
    <property type="entry name" value="FDX-ACB"/>
    <property type="match status" value="1"/>
</dbReference>
<keyword evidence="5 11" id="KW-0547">Nucleotide-binding</keyword>
<dbReference type="PROSITE" id="PS51483">
    <property type="entry name" value="B5"/>
    <property type="match status" value="1"/>
</dbReference>
<dbReference type="GO" id="GO:0000287">
    <property type="term" value="F:magnesium ion binding"/>
    <property type="evidence" value="ECO:0007669"/>
    <property type="project" value="UniProtKB-UniRule"/>
</dbReference>
<dbReference type="Gene3D" id="3.30.70.380">
    <property type="entry name" value="Ferrodoxin-fold anticodon-binding domain"/>
    <property type="match status" value="1"/>
</dbReference>
<keyword evidence="3 11" id="KW-0436">Ligase</keyword>
<evidence type="ECO:0000256" key="6">
    <source>
        <dbReference type="ARBA" id="ARBA00022840"/>
    </source>
</evidence>
<dbReference type="Gene3D" id="3.30.56.10">
    <property type="match status" value="2"/>
</dbReference>
<dbReference type="GO" id="GO:0004826">
    <property type="term" value="F:phenylalanine-tRNA ligase activity"/>
    <property type="evidence" value="ECO:0007669"/>
    <property type="project" value="UniProtKB-UniRule"/>
</dbReference>
<gene>
    <name evidence="11" type="primary">pheT</name>
    <name evidence="14" type="ORF">SAMN05443244_1533</name>
</gene>
<evidence type="ECO:0000256" key="5">
    <source>
        <dbReference type="ARBA" id="ARBA00022741"/>
    </source>
</evidence>
<evidence type="ECO:0000256" key="8">
    <source>
        <dbReference type="ARBA" id="ARBA00022917"/>
    </source>
</evidence>
<evidence type="ECO:0000313" key="15">
    <source>
        <dbReference type="Proteomes" id="UP000182409"/>
    </source>
</evidence>
<keyword evidence="4 11" id="KW-0479">Metal-binding</keyword>
<feature type="domain" description="B5" evidence="13">
    <location>
        <begin position="315"/>
        <end position="401"/>
    </location>
</feature>
<evidence type="ECO:0000256" key="1">
    <source>
        <dbReference type="ARBA" id="ARBA00008653"/>
    </source>
</evidence>
<dbReference type="Proteomes" id="UP000182409">
    <property type="component" value="Unassembled WGS sequence"/>
</dbReference>
<dbReference type="GO" id="GO:0009328">
    <property type="term" value="C:phenylalanine-tRNA ligase complex"/>
    <property type="evidence" value="ECO:0007669"/>
    <property type="project" value="TreeGrafter"/>
</dbReference>
<name>A0A1H4LC51_9BACT</name>
<feature type="binding site" evidence="11">
    <location>
        <position position="379"/>
    </location>
    <ligand>
        <name>Mg(2+)</name>
        <dbReference type="ChEBI" id="CHEBI:18420"/>
        <note>shared with alpha subunit</note>
    </ligand>
</feature>
<keyword evidence="7 11" id="KW-0460">Magnesium</keyword>
<keyword evidence="11" id="KW-0963">Cytoplasm</keyword>
<feature type="binding site" evidence="11">
    <location>
        <position position="385"/>
    </location>
    <ligand>
        <name>Mg(2+)</name>
        <dbReference type="ChEBI" id="CHEBI:18420"/>
        <note>shared with alpha subunit</note>
    </ligand>
</feature>
<evidence type="ECO:0000259" key="12">
    <source>
        <dbReference type="PROSITE" id="PS51447"/>
    </source>
</evidence>
<evidence type="ECO:0000256" key="11">
    <source>
        <dbReference type="HAMAP-Rule" id="MF_00283"/>
    </source>
</evidence>
<dbReference type="SMART" id="SM00874">
    <property type="entry name" value="B5"/>
    <property type="match status" value="1"/>
</dbReference>
<dbReference type="NCBIfam" id="TIGR00472">
    <property type="entry name" value="pheT_bact"/>
    <property type="match status" value="1"/>
</dbReference>
<feature type="binding site" evidence="11">
    <location>
        <position position="389"/>
    </location>
    <ligand>
        <name>Mg(2+)</name>
        <dbReference type="ChEBI" id="CHEBI:18420"/>
        <note>shared with alpha subunit</note>
    </ligand>
</feature>
<evidence type="ECO:0000259" key="13">
    <source>
        <dbReference type="PROSITE" id="PS51483"/>
    </source>
</evidence>
<organism evidence="14 15">
    <name type="scientific">Terriglobus roseus</name>
    <dbReference type="NCBI Taxonomy" id="392734"/>
    <lineage>
        <taxon>Bacteria</taxon>
        <taxon>Pseudomonadati</taxon>
        <taxon>Acidobacteriota</taxon>
        <taxon>Terriglobia</taxon>
        <taxon>Terriglobales</taxon>
        <taxon>Acidobacteriaceae</taxon>
        <taxon>Terriglobus</taxon>
    </lineage>
</organism>
<feature type="binding site" evidence="11">
    <location>
        <position position="388"/>
    </location>
    <ligand>
        <name>Mg(2+)</name>
        <dbReference type="ChEBI" id="CHEBI:18420"/>
        <note>shared with alpha subunit</note>
    </ligand>
</feature>
<dbReference type="InterPro" id="IPR009061">
    <property type="entry name" value="DNA-bd_dom_put_sf"/>
</dbReference>
<dbReference type="EC" id="6.1.1.20" evidence="11"/>
<dbReference type="Pfam" id="PF03483">
    <property type="entry name" value="B3_4"/>
    <property type="match status" value="1"/>
</dbReference>
<dbReference type="GO" id="GO:0005524">
    <property type="term" value="F:ATP binding"/>
    <property type="evidence" value="ECO:0007669"/>
    <property type="project" value="UniProtKB-UniRule"/>
</dbReference>
<keyword evidence="6 11" id="KW-0067">ATP-binding</keyword>
<evidence type="ECO:0000256" key="10">
    <source>
        <dbReference type="ARBA" id="ARBA00049255"/>
    </source>
</evidence>
<dbReference type="SUPFAM" id="SSF56037">
    <property type="entry name" value="PheT/TilS domain"/>
    <property type="match status" value="1"/>
</dbReference>
<reference evidence="14 15" key="1">
    <citation type="submission" date="2016-10" db="EMBL/GenBank/DDBJ databases">
        <authorList>
            <person name="de Groot N.N."/>
        </authorList>
    </citation>
    <scope>NUCLEOTIDE SEQUENCE [LARGE SCALE GENOMIC DNA]</scope>
    <source>
        <strain evidence="14 15">AB35.6</strain>
    </source>
</reference>
<dbReference type="SUPFAM" id="SSF55681">
    <property type="entry name" value="Class II aaRS and biotin synthetases"/>
    <property type="match status" value="1"/>
</dbReference>
<comment type="catalytic activity">
    <reaction evidence="10 11">
        <text>tRNA(Phe) + L-phenylalanine + ATP = L-phenylalanyl-tRNA(Phe) + AMP + diphosphate + H(+)</text>
        <dbReference type="Rhea" id="RHEA:19413"/>
        <dbReference type="Rhea" id="RHEA-COMP:9668"/>
        <dbReference type="Rhea" id="RHEA-COMP:9699"/>
        <dbReference type="ChEBI" id="CHEBI:15378"/>
        <dbReference type="ChEBI" id="CHEBI:30616"/>
        <dbReference type="ChEBI" id="CHEBI:33019"/>
        <dbReference type="ChEBI" id="CHEBI:58095"/>
        <dbReference type="ChEBI" id="CHEBI:78442"/>
        <dbReference type="ChEBI" id="CHEBI:78531"/>
        <dbReference type="ChEBI" id="CHEBI:456215"/>
        <dbReference type="EC" id="6.1.1.20"/>
    </reaction>
</comment>
<keyword evidence="8 11" id="KW-0648">Protein biosynthesis</keyword>
<dbReference type="Pfam" id="PF03147">
    <property type="entry name" value="FDX-ACB"/>
    <property type="match status" value="1"/>
</dbReference>
<dbReference type="InterPro" id="IPR004532">
    <property type="entry name" value="Phe-tRNA-ligase_IIc_bsu_bact"/>
</dbReference>
<comment type="cofactor">
    <cofactor evidence="11">
        <name>Mg(2+)</name>
        <dbReference type="ChEBI" id="CHEBI:18420"/>
    </cofactor>
    <text evidence="11">Binds 2 magnesium ions per tetramer.</text>
</comment>
<proteinExistence type="inferred from homology"/>
<dbReference type="PANTHER" id="PTHR10947">
    <property type="entry name" value="PHENYLALANYL-TRNA SYNTHETASE BETA CHAIN AND LEUCINE-RICH REPEAT-CONTAINING PROTEIN 47"/>
    <property type="match status" value="1"/>
</dbReference>
<dbReference type="OrthoDB" id="9805455at2"/>
<evidence type="ECO:0000256" key="2">
    <source>
        <dbReference type="ARBA" id="ARBA00011209"/>
    </source>
</evidence>
<evidence type="ECO:0000256" key="9">
    <source>
        <dbReference type="ARBA" id="ARBA00023146"/>
    </source>
</evidence>
<accession>A0A1H4LC51</accession>
<comment type="similarity">
    <text evidence="1 11">Belongs to the phenylalanyl-tRNA synthetase beta subunit family. Type 1 subfamily.</text>
</comment>
<evidence type="ECO:0000256" key="7">
    <source>
        <dbReference type="ARBA" id="ARBA00022842"/>
    </source>
</evidence>
<sequence length="721" mass="77996">MNILSNWLREYLPALEVNDRQLAEDLTLRGIAVEGVHELADGGHLFEMDITTNRVDAMNHYGIAREAATIYGVPLLTLEDRRVVHTEMGDAVGAKLPSLACDIPAPAGDFAGGYPVRIEAEDLCGRFTAQVIRGVTVKASEGILATRFEQLGQKTISNAVDITNYTWLAMGQPTHVFDLDKLEGSIVVRRAHAGERIKLLDGSEKTLTKDDLVVADEQKALGLAGVMGGWDSRVTEETKNILVEAAWFDPAAIRASSRRHGLHTDASHRYERGADLGACALANRLVTRGVIAACGGEAVGTMTEVVVEAQELRTTRRPHVLLSVDEVQRLLGTTLEAGPSGHLVPPEVIEQYLQALGCHLRPAEDAGSFEVTLPSWRLDLEREIDLIEEIARVYGYNRFADTLPSFSGGVAALPHAAKEDRVREILRALGWTEAISSTFCSDADAVTFAAPGTSGVPMGNPLNAEAGMLRPSLLPGTVGMLQLNGTRDVRSGRIFEYGTVFTGTIAQVVEHPSLALGAFGDAIATRTIDAADALFFEVKGAVEELLSRFVMPSPVFSSEGVPAWIEAGRGASLAVGGVTVGWLGELSTAECERRKLKEAAVVAELNIPALFEYVLRQPSAQEPSRYQAVERDFSFLFADSVQWKDVETAISTLGIAEMISLAPIEIFRDPKGKAVARGEYSLLLRTVFQSPERTLREEEITAWQDAIVASLLKLGGKHRAA</sequence>
<dbReference type="Pfam" id="PF03484">
    <property type="entry name" value="B5"/>
    <property type="match status" value="1"/>
</dbReference>
<dbReference type="InterPro" id="IPR045864">
    <property type="entry name" value="aa-tRNA-synth_II/BPL/LPL"/>
</dbReference>
<comment type="subunit">
    <text evidence="2 11">Tetramer of two alpha and two beta subunits.</text>
</comment>
<dbReference type="Pfam" id="PF17759">
    <property type="entry name" value="tRNA_synthFbeta"/>
    <property type="match status" value="1"/>
</dbReference>
<dbReference type="Gene3D" id="3.50.40.10">
    <property type="entry name" value="Phenylalanyl-trna Synthetase, Chain B, domain 3"/>
    <property type="match status" value="1"/>
</dbReference>
<dbReference type="InterPro" id="IPR036690">
    <property type="entry name" value="Fdx_antiC-bd_sf"/>
</dbReference>
<dbReference type="SUPFAM" id="SSF54991">
    <property type="entry name" value="Anticodon-binding domain of PheRS"/>
    <property type="match status" value="1"/>
</dbReference>
<dbReference type="SMART" id="SM00873">
    <property type="entry name" value="B3_4"/>
    <property type="match status" value="1"/>
</dbReference>
<dbReference type="GO" id="GO:0003723">
    <property type="term" value="F:RNA binding"/>
    <property type="evidence" value="ECO:0007669"/>
    <property type="project" value="InterPro"/>
</dbReference>
<dbReference type="AlphaFoldDB" id="A0A1H4LC51"/>
<dbReference type="InterPro" id="IPR045060">
    <property type="entry name" value="Phe-tRNA-ligase_IIc_bsu"/>
</dbReference>
<dbReference type="InterPro" id="IPR005147">
    <property type="entry name" value="tRNA_synthase_B5-dom"/>
</dbReference>
<protein>
    <recommendedName>
        <fullName evidence="11">Phenylalanine--tRNA ligase beta subunit</fullName>
        <ecNumber evidence="11">6.1.1.20</ecNumber>
    </recommendedName>
    <alternativeName>
        <fullName evidence="11">Phenylalanyl-tRNA synthetase beta subunit</fullName>
        <shortName evidence="11">PheRS</shortName>
    </alternativeName>
</protein>
<dbReference type="InterPro" id="IPR041616">
    <property type="entry name" value="PheRS_beta_core"/>
</dbReference>
<dbReference type="GO" id="GO:0006432">
    <property type="term" value="P:phenylalanyl-tRNA aminoacylation"/>
    <property type="evidence" value="ECO:0007669"/>
    <property type="project" value="UniProtKB-UniRule"/>
</dbReference>
<evidence type="ECO:0000256" key="4">
    <source>
        <dbReference type="ARBA" id="ARBA00022723"/>
    </source>
</evidence>
<dbReference type="HAMAP" id="MF_00283">
    <property type="entry name" value="Phe_tRNA_synth_beta1"/>
    <property type="match status" value="1"/>
</dbReference>
<dbReference type="InterPro" id="IPR005121">
    <property type="entry name" value="Fdx_antiC-bd"/>
</dbReference>